<organism evidence="1 2">
    <name type="scientific">Candidatus Regiella insecticola 5.15</name>
    <dbReference type="NCBI Taxonomy" id="1005043"/>
    <lineage>
        <taxon>Bacteria</taxon>
        <taxon>Pseudomonadati</taxon>
        <taxon>Pseudomonadota</taxon>
        <taxon>Gammaproteobacteria</taxon>
        <taxon>Enterobacterales</taxon>
        <taxon>Enterobacteriaceae</taxon>
        <taxon>aphid secondary symbionts</taxon>
        <taxon>Candidatus Regiella</taxon>
    </lineage>
</organism>
<evidence type="ECO:0000313" key="2">
    <source>
        <dbReference type="Proteomes" id="UP000004116"/>
    </source>
</evidence>
<dbReference type="Proteomes" id="UP000004116">
    <property type="component" value="Unassembled WGS sequence"/>
</dbReference>
<feature type="non-terminal residue" evidence="1">
    <location>
        <position position="1"/>
    </location>
</feature>
<evidence type="ECO:0000313" key="1">
    <source>
        <dbReference type="EMBL" id="EGY29778.1"/>
    </source>
</evidence>
<gene>
    <name evidence="1" type="ORF">Rin_00002360</name>
</gene>
<dbReference type="Gene3D" id="3.40.50.2000">
    <property type="entry name" value="Glycogen Phosphorylase B"/>
    <property type="match status" value="1"/>
</dbReference>
<dbReference type="SUPFAM" id="SSF53756">
    <property type="entry name" value="UDP-Glycosyltransferase/glycogen phosphorylase"/>
    <property type="match status" value="1"/>
</dbReference>
<reference evidence="1 2" key="1">
    <citation type="journal article" date="2012" name="Genome Res.">
        <title>Genomic basis of endosymbiont-conferred protection against an insect parasitoid.</title>
        <authorList>
            <person name="Hansen A.K."/>
            <person name="Vorburger C."/>
            <person name="Moran N.A."/>
        </authorList>
    </citation>
    <scope>NUCLEOTIDE SEQUENCE [LARGE SCALE GENOMIC DNA]</scope>
    <source>
        <strain evidence="2">R5.15</strain>
    </source>
</reference>
<protein>
    <submittedName>
        <fullName evidence="1">Glycosyl transferase group 1</fullName>
    </submittedName>
</protein>
<dbReference type="RefSeq" id="WP_006705870.1">
    <property type="nucleotide sequence ID" value="NZ_AGCA01000047.1"/>
</dbReference>
<name>G2GWV1_9ENTR</name>
<dbReference type="AlphaFoldDB" id="G2GWV1"/>
<proteinExistence type="predicted"/>
<dbReference type="EMBL" id="AGCA01000047">
    <property type="protein sequence ID" value="EGY29778.1"/>
    <property type="molecule type" value="Genomic_DNA"/>
</dbReference>
<sequence>HHEINGLLFEHRNVQSLAEQMQRLADDSAWAQKLGARGYVQSHDGNIPSLPAHVAAIEAIYHSLL</sequence>
<comment type="caution">
    <text evidence="1">The sequence shown here is derived from an EMBL/GenBank/DDBJ whole genome shotgun (WGS) entry which is preliminary data.</text>
</comment>
<keyword evidence="1" id="KW-0808">Transferase</keyword>
<accession>G2GWV1</accession>
<dbReference type="GO" id="GO:0016740">
    <property type="term" value="F:transferase activity"/>
    <property type="evidence" value="ECO:0007669"/>
    <property type="project" value="UniProtKB-KW"/>
</dbReference>
<keyword evidence="2" id="KW-1185">Reference proteome</keyword>